<organism evidence="6 7">
    <name type="scientific">Teichococcus aestuarii</name>
    <dbReference type="NCBI Taxonomy" id="568898"/>
    <lineage>
        <taxon>Bacteria</taxon>
        <taxon>Pseudomonadati</taxon>
        <taxon>Pseudomonadota</taxon>
        <taxon>Alphaproteobacteria</taxon>
        <taxon>Acetobacterales</taxon>
        <taxon>Roseomonadaceae</taxon>
        <taxon>Roseomonas</taxon>
    </lineage>
</organism>
<keyword evidence="3" id="KW-0574">Periplasm</keyword>
<dbReference type="SMART" id="SM00858">
    <property type="entry name" value="SAF"/>
    <property type="match status" value="1"/>
</dbReference>
<dbReference type="NCBIfam" id="TIGR03170">
    <property type="entry name" value="flgA_cterm"/>
    <property type="match status" value="1"/>
</dbReference>
<protein>
    <submittedName>
        <fullName evidence="6">Flagella basal body P-ring formation protein FlgA</fullName>
    </submittedName>
</protein>
<dbReference type="GO" id="GO:0044780">
    <property type="term" value="P:bacterial-type flagellum assembly"/>
    <property type="evidence" value="ECO:0007669"/>
    <property type="project" value="InterPro"/>
</dbReference>
<keyword evidence="6" id="KW-0969">Cilium</keyword>
<dbReference type="RefSeq" id="WP_109517495.1">
    <property type="nucleotide sequence ID" value="NZ_PDOA01000008.1"/>
</dbReference>
<keyword evidence="6" id="KW-0282">Flagellum</keyword>
<name>A0A2U1V2X9_9PROT</name>
<dbReference type="Proteomes" id="UP000245048">
    <property type="component" value="Unassembled WGS sequence"/>
</dbReference>
<feature type="signal peptide" evidence="4">
    <location>
        <begin position="1"/>
        <end position="24"/>
    </location>
</feature>
<accession>A0A2U1V2X9</accession>
<sequence length="329" mass="34081">MRRAAALAPALALLLLAAPLPARGQGVPQPRPLALVEGGTVTLGDLFEEAGPRAGQPLGPAPAPGRRFVVEASQLAVIARDYGLGWTPLAGDERVVVERPGRPLALEEVEAVLRAELATRGADPSLDIDLPGYQPPMVPAGGEAPRLALEAVEYDAAGQRFAATLVVLADGMATLRQRLAGRVLAMRGVVVATRPLRAGEVLSARDLRPQRLPAEKVRPGMAERVEAVAGLRLERALRAGQPVPLADLAPPPALRKDAPVLLLHDAPGLSITVQGRALEDGAPGATITVLNLATGATVLAEVLGPDRARALGPLPAPTAAVPPRRAAWP</sequence>
<evidence type="ECO:0000256" key="3">
    <source>
        <dbReference type="ARBA" id="ARBA00022764"/>
    </source>
</evidence>
<feature type="chain" id="PRO_5015488422" evidence="4">
    <location>
        <begin position="25"/>
        <end position="329"/>
    </location>
</feature>
<keyword evidence="7" id="KW-1185">Reference proteome</keyword>
<dbReference type="Gene3D" id="2.30.30.760">
    <property type="match status" value="1"/>
</dbReference>
<keyword evidence="2 4" id="KW-0732">Signal</keyword>
<dbReference type="EMBL" id="PDOA01000008">
    <property type="protein sequence ID" value="PWC28267.1"/>
    <property type="molecule type" value="Genomic_DNA"/>
</dbReference>
<reference evidence="7" key="1">
    <citation type="submission" date="2017-10" db="EMBL/GenBank/DDBJ databases">
        <authorList>
            <person name="Toshchakov S.V."/>
            <person name="Goeva M.A."/>
        </authorList>
    </citation>
    <scope>NUCLEOTIDE SEQUENCE [LARGE SCALE GENOMIC DNA]</scope>
    <source>
        <strain evidence="7">JR1/69-1-13</strain>
    </source>
</reference>
<dbReference type="GO" id="GO:0042597">
    <property type="term" value="C:periplasmic space"/>
    <property type="evidence" value="ECO:0007669"/>
    <property type="project" value="UniProtKB-SubCell"/>
</dbReference>
<dbReference type="InterPro" id="IPR013974">
    <property type="entry name" value="SAF"/>
</dbReference>
<keyword evidence="6" id="KW-0966">Cell projection</keyword>
<comment type="subcellular location">
    <subcellularLocation>
        <location evidence="1">Periplasm</location>
    </subcellularLocation>
</comment>
<proteinExistence type="predicted"/>
<evidence type="ECO:0000256" key="2">
    <source>
        <dbReference type="ARBA" id="ARBA00022729"/>
    </source>
</evidence>
<evidence type="ECO:0000259" key="5">
    <source>
        <dbReference type="SMART" id="SM00858"/>
    </source>
</evidence>
<dbReference type="OrthoDB" id="7727421at2"/>
<comment type="caution">
    <text evidence="6">The sequence shown here is derived from an EMBL/GenBank/DDBJ whole genome shotgun (WGS) entry which is preliminary data.</text>
</comment>
<feature type="domain" description="SAF" evidence="5">
    <location>
        <begin position="187"/>
        <end position="249"/>
    </location>
</feature>
<evidence type="ECO:0000256" key="4">
    <source>
        <dbReference type="SAM" id="SignalP"/>
    </source>
</evidence>
<dbReference type="Gene3D" id="3.90.1210.10">
    <property type="entry name" value="Antifreeze-like/N-acetylneuraminic acid synthase C-terminal domain"/>
    <property type="match status" value="1"/>
</dbReference>
<dbReference type="InterPro" id="IPR017585">
    <property type="entry name" value="SAF_FlgA"/>
</dbReference>
<dbReference type="CDD" id="cd11614">
    <property type="entry name" value="SAF_CpaB_FlgA_like"/>
    <property type="match status" value="1"/>
</dbReference>
<gene>
    <name evidence="6" type="primary">flgA</name>
    <name evidence="6" type="ORF">CR165_13315</name>
</gene>
<dbReference type="Pfam" id="PF13144">
    <property type="entry name" value="ChapFlgA"/>
    <property type="match status" value="1"/>
</dbReference>
<dbReference type="PANTHER" id="PTHR36307:SF1">
    <property type="entry name" value="FLAGELLA BASAL BODY P-RING FORMATION PROTEIN FLGA"/>
    <property type="match status" value="1"/>
</dbReference>
<evidence type="ECO:0000256" key="1">
    <source>
        <dbReference type="ARBA" id="ARBA00004418"/>
    </source>
</evidence>
<dbReference type="AlphaFoldDB" id="A0A2U1V2X9"/>
<evidence type="ECO:0000313" key="6">
    <source>
        <dbReference type="EMBL" id="PWC28267.1"/>
    </source>
</evidence>
<evidence type="ECO:0000313" key="7">
    <source>
        <dbReference type="Proteomes" id="UP000245048"/>
    </source>
</evidence>
<dbReference type="InterPro" id="IPR039246">
    <property type="entry name" value="Flagellar_FlgA"/>
</dbReference>
<dbReference type="PANTHER" id="PTHR36307">
    <property type="entry name" value="FLAGELLA BASAL BODY P-RING FORMATION PROTEIN FLGA"/>
    <property type="match status" value="1"/>
</dbReference>